<feature type="compositionally biased region" description="Basic and acidic residues" evidence="1">
    <location>
        <begin position="168"/>
        <end position="190"/>
    </location>
</feature>
<protein>
    <submittedName>
        <fullName evidence="3">Periplasmic protein</fullName>
    </submittedName>
</protein>
<feature type="region of interest" description="Disordered" evidence="1">
    <location>
        <begin position="66"/>
        <end position="103"/>
    </location>
</feature>
<feature type="region of interest" description="Disordered" evidence="1">
    <location>
        <begin position="160"/>
        <end position="190"/>
    </location>
</feature>
<dbReference type="Gene3D" id="1.20.120.1490">
    <property type="match status" value="1"/>
</dbReference>
<organism evidence="3 4">
    <name type="scientific">Bergeriella denitrificans</name>
    <name type="common">Neisseria denitrificans</name>
    <dbReference type="NCBI Taxonomy" id="494"/>
    <lineage>
        <taxon>Bacteria</taxon>
        <taxon>Pseudomonadati</taxon>
        <taxon>Pseudomonadota</taxon>
        <taxon>Betaproteobacteria</taxon>
        <taxon>Neisseriales</taxon>
        <taxon>Neisseriaceae</taxon>
        <taxon>Bergeriella</taxon>
    </lineage>
</organism>
<dbReference type="EMBL" id="UGQS01000002">
    <property type="protein sequence ID" value="STZ77054.1"/>
    <property type="molecule type" value="Genomic_DNA"/>
</dbReference>
<evidence type="ECO:0000256" key="1">
    <source>
        <dbReference type="SAM" id="MobiDB-lite"/>
    </source>
</evidence>
<keyword evidence="4" id="KW-1185">Reference proteome</keyword>
<proteinExistence type="predicted"/>
<evidence type="ECO:0000256" key="2">
    <source>
        <dbReference type="SAM" id="SignalP"/>
    </source>
</evidence>
<sequence>MMKKYLAIAAASIIGLAGVATASETIAHNKAENAKQSSRMHQHKKDGLPRDLQALKLSSKQEAEIKKILESNRPQRSEQDRAARESRRNEFQQRMNERRAAEQKLISAKNFDEAAARRLIAERQAEHDRLTAERNRSDADRAVARLKERHAIFQVLDAKQQKQWLENQNKREKHEAFRGKRGEHRPQAQQ</sequence>
<evidence type="ECO:0000313" key="3">
    <source>
        <dbReference type="EMBL" id="STZ77054.1"/>
    </source>
</evidence>
<accession>A0A378UI52</accession>
<feature type="chain" id="PRO_5017053822" evidence="2">
    <location>
        <begin position="23"/>
        <end position="190"/>
    </location>
</feature>
<gene>
    <name evidence="3" type="ORF">NCTC10295_01855</name>
</gene>
<dbReference type="RefSeq" id="WP_066079988.1">
    <property type="nucleotide sequence ID" value="NZ_CP181246.1"/>
</dbReference>
<dbReference type="AlphaFoldDB" id="A0A378UI52"/>
<feature type="signal peptide" evidence="2">
    <location>
        <begin position="1"/>
        <end position="22"/>
    </location>
</feature>
<name>A0A378UI52_BERDE</name>
<keyword evidence="2" id="KW-0732">Signal</keyword>
<evidence type="ECO:0000313" key="4">
    <source>
        <dbReference type="Proteomes" id="UP000254651"/>
    </source>
</evidence>
<feature type="compositionally biased region" description="Basic and acidic residues" evidence="1">
    <location>
        <begin position="66"/>
        <end position="102"/>
    </location>
</feature>
<dbReference type="Proteomes" id="UP000254651">
    <property type="component" value="Unassembled WGS sequence"/>
</dbReference>
<reference evidence="3 4" key="1">
    <citation type="submission" date="2018-06" db="EMBL/GenBank/DDBJ databases">
        <authorList>
            <consortium name="Pathogen Informatics"/>
            <person name="Doyle S."/>
        </authorList>
    </citation>
    <scope>NUCLEOTIDE SEQUENCE [LARGE SCALE GENOMIC DNA]</scope>
    <source>
        <strain evidence="3 4">NCTC10295</strain>
    </source>
</reference>